<protein>
    <recommendedName>
        <fullName evidence="4">Flagellar hook-associated protein 1</fullName>
    </recommendedName>
</protein>
<dbReference type="PANTHER" id="PTHR30033">
    <property type="entry name" value="FLAGELLAR HOOK-ASSOCIATED PROTEIN 1"/>
    <property type="match status" value="1"/>
</dbReference>
<dbReference type="OrthoDB" id="7181295at2"/>
<dbReference type="GO" id="GO:0044780">
    <property type="term" value="P:bacterial-type flagellum assembly"/>
    <property type="evidence" value="ECO:0007669"/>
    <property type="project" value="InterPro"/>
</dbReference>
<name>S9QS25_9RHOB</name>
<evidence type="ECO:0000256" key="2">
    <source>
        <dbReference type="ARBA" id="ARBA00004613"/>
    </source>
</evidence>
<feature type="domain" description="Flagellar basal body rod protein N-terminal" evidence="7">
    <location>
        <begin position="8"/>
        <end position="36"/>
    </location>
</feature>
<reference evidence="10" key="1">
    <citation type="journal article" date="2013" name="Stand. Genomic Sci.">
        <title>Genome sequence of the reddish-pigmented Rubellimicrobium thermophilum type strain (DSM 16684(T)), a member of the Roseobacter clade.</title>
        <authorList>
            <person name="Fiebig A."/>
            <person name="Riedel T."/>
            <person name="Gronow S."/>
            <person name="Petersen J."/>
            <person name="Klenk H.P."/>
            <person name="Goker M."/>
        </authorList>
    </citation>
    <scope>NUCLEOTIDE SEQUENCE [LARGE SCALE GENOMIC DNA]</scope>
    <source>
        <strain evidence="10">DSM 16684</strain>
    </source>
</reference>
<keyword evidence="11" id="KW-1185">Reference proteome</keyword>
<dbReference type="GO" id="GO:0009425">
    <property type="term" value="C:bacterial-type flagellum basal body"/>
    <property type="evidence" value="ECO:0007669"/>
    <property type="project" value="UniProtKB-SubCell"/>
</dbReference>
<evidence type="ECO:0000313" key="11">
    <source>
        <dbReference type="Proteomes" id="UP000015346"/>
    </source>
</evidence>
<evidence type="ECO:0000256" key="3">
    <source>
        <dbReference type="ARBA" id="ARBA00009677"/>
    </source>
</evidence>
<keyword evidence="6" id="KW-0975">Bacterial flagellum</keyword>
<dbReference type="InterPro" id="IPR002371">
    <property type="entry name" value="FlgK"/>
</dbReference>
<dbReference type="GO" id="GO:0009424">
    <property type="term" value="C:bacterial-type flagellum hook"/>
    <property type="evidence" value="ECO:0007669"/>
    <property type="project" value="InterPro"/>
</dbReference>
<comment type="caution">
    <text evidence="10">The sequence shown here is derived from an EMBL/GenBank/DDBJ whole genome shotgun (WGS) entry which is preliminary data.</text>
</comment>
<keyword evidence="5" id="KW-0964">Secreted</keyword>
<evidence type="ECO:0000259" key="9">
    <source>
        <dbReference type="Pfam" id="PF22638"/>
    </source>
</evidence>
<feature type="domain" description="Flagellar basal-body/hook protein C-terminal" evidence="8">
    <location>
        <begin position="438"/>
        <end position="474"/>
    </location>
</feature>
<dbReference type="InterPro" id="IPR001444">
    <property type="entry name" value="Flag_bb_rod_N"/>
</dbReference>
<evidence type="ECO:0000259" key="7">
    <source>
        <dbReference type="Pfam" id="PF00460"/>
    </source>
</evidence>
<keyword evidence="10" id="KW-0282">Flagellum</keyword>
<dbReference type="Pfam" id="PF22638">
    <property type="entry name" value="FlgK_D1"/>
    <property type="match status" value="1"/>
</dbReference>
<dbReference type="STRING" id="1123069.ruthe_02391"/>
<dbReference type="InterPro" id="IPR010930">
    <property type="entry name" value="Flg_bb/hook_C_dom"/>
</dbReference>
<organism evidence="10 11">
    <name type="scientific">Rubellimicrobium thermophilum DSM 16684</name>
    <dbReference type="NCBI Taxonomy" id="1123069"/>
    <lineage>
        <taxon>Bacteria</taxon>
        <taxon>Pseudomonadati</taxon>
        <taxon>Pseudomonadota</taxon>
        <taxon>Alphaproteobacteria</taxon>
        <taxon>Rhodobacterales</taxon>
        <taxon>Roseobacteraceae</taxon>
        <taxon>Rubellimicrobium</taxon>
    </lineage>
</organism>
<evidence type="ECO:0000259" key="8">
    <source>
        <dbReference type="Pfam" id="PF06429"/>
    </source>
</evidence>
<dbReference type="PANTHER" id="PTHR30033:SF1">
    <property type="entry name" value="FLAGELLAR HOOK-ASSOCIATED PROTEIN 1"/>
    <property type="match status" value="1"/>
</dbReference>
<evidence type="ECO:0000256" key="1">
    <source>
        <dbReference type="ARBA" id="ARBA00004117"/>
    </source>
</evidence>
<keyword evidence="10" id="KW-0966">Cell projection</keyword>
<dbReference type="GO" id="GO:0005198">
    <property type="term" value="F:structural molecule activity"/>
    <property type="evidence" value="ECO:0007669"/>
    <property type="project" value="InterPro"/>
</dbReference>
<gene>
    <name evidence="10" type="ORF">ruthe_02391</name>
</gene>
<evidence type="ECO:0000256" key="6">
    <source>
        <dbReference type="ARBA" id="ARBA00023143"/>
    </source>
</evidence>
<dbReference type="HOGENOM" id="CLU_012762_3_2_5"/>
<dbReference type="AlphaFoldDB" id="S9QS25"/>
<proteinExistence type="inferred from homology"/>
<dbReference type="PATRIC" id="fig|1123069.3.peg.2369"/>
<comment type="similarity">
    <text evidence="3">Belongs to the flagella basal body rod proteins family.</text>
</comment>
<evidence type="ECO:0000256" key="4">
    <source>
        <dbReference type="ARBA" id="ARBA00016244"/>
    </source>
</evidence>
<keyword evidence="10" id="KW-0969">Cilium</keyword>
<comment type="subcellular location">
    <subcellularLocation>
        <location evidence="1">Bacterial flagellum basal body</location>
    </subcellularLocation>
    <subcellularLocation>
        <location evidence="2">Secreted</location>
    </subcellularLocation>
</comment>
<dbReference type="EMBL" id="AOLV01000028">
    <property type="protein sequence ID" value="EPX84181.1"/>
    <property type="molecule type" value="Genomic_DNA"/>
</dbReference>
<dbReference type="Pfam" id="PF00460">
    <property type="entry name" value="Flg_bb_rod"/>
    <property type="match status" value="1"/>
</dbReference>
<dbReference type="Proteomes" id="UP000015346">
    <property type="component" value="Unassembled WGS sequence"/>
</dbReference>
<dbReference type="RefSeq" id="WP_021098473.1">
    <property type="nucleotide sequence ID" value="NZ_KE557322.1"/>
</dbReference>
<evidence type="ECO:0000256" key="5">
    <source>
        <dbReference type="ARBA" id="ARBA00022525"/>
    </source>
</evidence>
<dbReference type="InterPro" id="IPR053927">
    <property type="entry name" value="FlgK_helical"/>
</dbReference>
<feature type="domain" description="Flagellar hook-associated protein FlgK helical" evidence="9">
    <location>
        <begin position="100"/>
        <end position="311"/>
    </location>
</feature>
<dbReference type="GO" id="GO:0005576">
    <property type="term" value="C:extracellular region"/>
    <property type="evidence" value="ECO:0007669"/>
    <property type="project" value="UniProtKB-SubCell"/>
</dbReference>
<evidence type="ECO:0000313" key="10">
    <source>
        <dbReference type="EMBL" id="EPX84181.1"/>
    </source>
</evidence>
<sequence length="475" mass="48157">MTLGLALSNALSGLRATSRMAEVISANLANALTEGYGRRAVDLSAASLGGRGAGVRIDGISRGVDLALLADRRGAEALLESRKPLTAALKGLEGDWGVAGDSLADRIAALEGALVSASADPGSDIRLGAVLTRLEAVVSSLNEAGAAVQRRRAEADAAIAREVGEVNAALADLAALNTDIARALGRGEDTTALLDRRQVLVDRVARAVPVREMERPGGAIALVTPQGAVLLEGSGAARIGFDPAPVITASMTREGGRLSGLTLDGRPLGEGAGSLAGGSLAAQFDLRDRILPEQAAALDRVATDLLTRFAEADSTLPPGQPGLLTDAGGWPTGEPGLAGRLAVHAAVDPARGGALWRLRDGVGAAAPGPSGTADQIDAWIAELDAPRPLVPGARPASAAGHAADLAAGLSGARLTAEEAEGFAAARWSALREAELAGGVDSDAELQLLLRVEQAYAANARLIAAVDEMMARLLEI</sequence>
<dbReference type="Pfam" id="PF06429">
    <property type="entry name" value="Flg_bbr_C"/>
    <property type="match status" value="1"/>
</dbReference>
<accession>S9QS25</accession>